<feature type="domain" description="FAD dependent oxidoreductase" evidence="1">
    <location>
        <begin position="30"/>
        <end position="384"/>
    </location>
</feature>
<protein>
    <submittedName>
        <fullName evidence="2">FAD-dependent oxidoreductase</fullName>
    </submittedName>
</protein>
<name>A0A5D4KK32_9BACI</name>
<dbReference type="Pfam" id="PF01266">
    <property type="entry name" value="DAO"/>
    <property type="match status" value="1"/>
</dbReference>
<dbReference type="Gene3D" id="3.50.50.60">
    <property type="entry name" value="FAD/NAD(P)-binding domain"/>
    <property type="match status" value="1"/>
</dbReference>
<proteinExistence type="predicted"/>
<evidence type="ECO:0000259" key="1">
    <source>
        <dbReference type="Pfam" id="PF01266"/>
    </source>
</evidence>
<dbReference type="AlphaFoldDB" id="A0A5D4KK32"/>
<dbReference type="InterPro" id="IPR006076">
    <property type="entry name" value="FAD-dep_OxRdtase"/>
</dbReference>
<organism evidence="2 3">
    <name type="scientific">Rossellomorea vietnamensis</name>
    <dbReference type="NCBI Taxonomy" id="218284"/>
    <lineage>
        <taxon>Bacteria</taxon>
        <taxon>Bacillati</taxon>
        <taxon>Bacillota</taxon>
        <taxon>Bacilli</taxon>
        <taxon>Bacillales</taxon>
        <taxon>Bacillaceae</taxon>
        <taxon>Rossellomorea</taxon>
    </lineage>
</organism>
<comment type="caution">
    <text evidence="2">The sequence shown here is derived from an EMBL/GenBank/DDBJ whole genome shotgun (WGS) entry which is preliminary data.</text>
</comment>
<gene>
    <name evidence="2" type="ORF">FZC79_00090</name>
</gene>
<dbReference type="GO" id="GO:0005737">
    <property type="term" value="C:cytoplasm"/>
    <property type="evidence" value="ECO:0007669"/>
    <property type="project" value="TreeGrafter"/>
</dbReference>
<reference evidence="2 3" key="1">
    <citation type="submission" date="2019-08" db="EMBL/GenBank/DDBJ databases">
        <title>Bacillus genomes from the desert of Cuatro Cienegas, Coahuila.</title>
        <authorList>
            <person name="Olmedo-Alvarez G."/>
        </authorList>
    </citation>
    <scope>NUCLEOTIDE SEQUENCE [LARGE SCALE GENOMIC DNA]</scope>
    <source>
        <strain evidence="2 3">CH40_1T</strain>
    </source>
</reference>
<dbReference type="SUPFAM" id="SSF51905">
    <property type="entry name" value="FAD/NAD(P)-binding domain"/>
    <property type="match status" value="1"/>
</dbReference>
<dbReference type="RefSeq" id="WP_148944888.1">
    <property type="nucleotide sequence ID" value="NZ_VTEH01000001.1"/>
</dbReference>
<sequence>MNLQSGKLYWPSTFLNAPSYPVLQENINCDVLIIGGGSSGAQCAYFLSESGLDVAVVDKRKIGYGSTAANTALIQYMGDKMVHELVNSFGETKAMQHLILCRQGMSEIKKAAESLDIDVEFHERDTLYYASTKEDLPKLKKDFQLLNKHGFPVEYLDREKIASSYSFSKLAAIYGKKDAELNPFKFTHGLLKKGMKSGTRIFEETLITGQKVTEKESVYYTDNSSSITAQYVIVAGGYESLEFKKEKNAVLNSSYSIVTNVVEDFSGWHKRSLIWETARPYIYMRTTADNRIIIGGLDENTDIAAERNGKILNKKDRLVQEFNKLFPHIKITPEFYLGAFYGGTHDGLPMLGIYESKPNHFYLMGYGDNGTVYNMVLAKIIRDLIVKGSSEDHKIYLKT</sequence>
<evidence type="ECO:0000313" key="2">
    <source>
        <dbReference type="EMBL" id="TYR77266.1"/>
    </source>
</evidence>
<dbReference type="Proteomes" id="UP000323317">
    <property type="component" value="Unassembled WGS sequence"/>
</dbReference>
<dbReference type="Gene3D" id="3.30.9.10">
    <property type="entry name" value="D-Amino Acid Oxidase, subunit A, domain 2"/>
    <property type="match status" value="1"/>
</dbReference>
<evidence type="ECO:0000313" key="3">
    <source>
        <dbReference type="Proteomes" id="UP000323317"/>
    </source>
</evidence>
<dbReference type="InterPro" id="IPR036188">
    <property type="entry name" value="FAD/NAD-bd_sf"/>
</dbReference>
<dbReference type="PRINTS" id="PR00420">
    <property type="entry name" value="RNGMNOXGNASE"/>
</dbReference>
<dbReference type="PANTHER" id="PTHR13847:SF201">
    <property type="entry name" value="PUTATIBE OXIDOREDUCTASE"/>
    <property type="match status" value="1"/>
</dbReference>
<dbReference type="PANTHER" id="PTHR13847">
    <property type="entry name" value="SARCOSINE DEHYDROGENASE-RELATED"/>
    <property type="match status" value="1"/>
</dbReference>
<accession>A0A5D4KK32</accession>
<dbReference type="EMBL" id="VTEH01000001">
    <property type="protein sequence ID" value="TYR77266.1"/>
    <property type="molecule type" value="Genomic_DNA"/>
</dbReference>